<dbReference type="GO" id="GO:0003723">
    <property type="term" value="F:RNA binding"/>
    <property type="evidence" value="ECO:0007669"/>
    <property type="project" value="UniProtKB-UniRule"/>
</dbReference>
<dbReference type="Pfam" id="PF08662">
    <property type="entry name" value="eIF2A"/>
    <property type="match status" value="1"/>
</dbReference>
<dbReference type="CDD" id="cd12278">
    <property type="entry name" value="RRM_eIF3B"/>
    <property type="match status" value="1"/>
</dbReference>
<dbReference type="GO" id="GO:0001732">
    <property type="term" value="P:formation of cytoplasmic translation initiation complex"/>
    <property type="evidence" value="ECO:0007669"/>
    <property type="project" value="UniProtKB-UniRule"/>
</dbReference>
<evidence type="ECO:0000256" key="2">
    <source>
        <dbReference type="ARBA" id="ARBA00022490"/>
    </source>
</evidence>
<dbReference type="InterPro" id="IPR015943">
    <property type="entry name" value="WD40/YVTN_repeat-like_dom_sf"/>
</dbReference>
<evidence type="ECO:0000256" key="4">
    <source>
        <dbReference type="ARBA" id="ARBA00022884"/>
    </source>
</evidence>
<evidence type="ECO:0000256" key="8">
    <source>
        <dbReference type="SAM" id="MobiDB-lite"/>
    </source>
</evidence>
<dbReference type="PANTHER" id="PTHR14068">
    <property type="entry name" value="EUKARYOTIC TRANSLATION INITIATION FACTOR 3 EIF3 -RELATED"/>
    <property type="match status" value="1"/>
</dbReference>
<comment type="subcellular location">
    <subcellularLocation>
        <location evidence="1 6 7">Cytoplasm</location>
    </subcellularLocation>
</comment>
<evidence type="ECO:0000256" key="1">
    <source>
        <dbReference type="ARBA" id="ARBA00004496"/>
    </source>
</evidence>
<dbReference type="GO" id="GO:0016282">
    <property type="term" value="C:eukaryotic 43S preinitiation complex"/>
    <property type="evidence" value="ECO:0007669"/>
    <property type="project" value="UniProtKB-UniRule"/>
</dbReference>
<evidence type="ECO:0000313" key="11">
    <source>
        <dbReference type="Proteomes" id="UP001515480"/>
    </source>
</evidence>
<proteinExistence type="inferred from homology"/>
<dbReference type="InterPro" id="IPR011400">
    <property type="entry name" value="EIF3B"/>
</dbReference>
<keyword evidence="5 6" id="KW-0648">Protein biosynthesis</keyword>
<dbReference type="InterPro" id="IPR012677">
    <property type="entry name" value="Nucleotide-bd_a/b_plait_sf"/>
</dbReference>
<reference evidence="10 11" key="1">
    <citation type="journal article" date="2024" name="Science">
        <title>Giant polyketide synthase enzymes in the biosynthesis of giant marine polyether toxins.</title>
        <authorList>
            <person name="Fallon T.R."/>
            <person name="Shende V.V."/>
            <person name="Wierzbicki I.H."/>
            <person name="Pendleton A.L."/>
            <person name="Watervoot N.F."/>
            <person name="Auber R.P."/>
            <person name="Gonzalez D.J."/>
            <person name="Wisecaver J.H."/>
            <person name="Moore B.S."/>
        </authorList>
    </citation>
    <scope>NUCLEOTIDE SEQUENCE [LARGE SCALE GENOMIC DNA]</scope>
    <source>
        <strain evidence="10 11">12B1</strain>
    </source>
</reference>
<dbReference type="SUPFAM" id="SSF54928">
    <property type="entry name" value="RNA-binding domain, RBD"/>
    <property type="match status" value="1"/>
</dbReference>
<dbReference type="PROSITE" id="PS50102">
    <property type="entry name" value="RRM"/>
    <property type="match status" value="1"/>
</dbReference>
<dbReference type="FunFam" id="3.30.70.330:FF:000235">
    <property type="entry name" value="Eukaryotic translation initiation factor 3 subunit B"/>
    <property type="match status" value="1"/>
</dbReference>
<dbReference type="PANTHER" id="PTHR14068:SF0">
    <property type="entry name" value="EUKARYOTIC TRANSLATION INITIATION FACTOR 3 SUBUNIT B"/>
    <property type="match status" value="1"/>
</dbReference>
<dbReference type="InterPro" id="IPR035979">
    <property type="entry name" value="RBD_domain_sf"/>
</dbReference>
<feature type="domain" description="RRM" evidence="9">
    <location>
        <begin position="31"/>
        <end position="116"/>
    </location>
</feature>
<comment type="similarity">
    <text evidence="6 7">Belongs to the eIF-3 subunit B family.</text>
</comment>
<name>A0AB34IWB1_PRYPA</name>
<dbReference type="Gene3D" id="3.30.70.330">
    <property type="match status" value="1"/>
</dbReference>
<dbReference type="Gene3D" id="2.130.10.10">
    <property type="entry name" value="YVTN repeat-like/Quinoprotein amine dehydrogenase"/>
    <property type="match status" value="1"/>
</dbReference>
<dbReference type="InterPro" id="IPR013979">
    <property type="entry name" value="TIF_beta_prop-like"/>
</dbReference>
<dbReference type="GO" id="GO:0003743">
    <property type="term" value="F:translation initiation factor activity"/>
    <property type="evidence" value="ECO:0007669"/>
    <property type="project" value="UniProtKB-UniRule"/>
</dbReference>
<dbReference type="GO" id="GO:0033290">
    <property type="term" value="C:eukaryotic 48S preinitiation complex"/>
    <property type="evidence" value="ECO:0007669"/>
    <property type="project" value="UniProtKB-UniRule"/>
</dbReference>
<keyword evidence="3 6" id="KW-0396">Initiation factor</keyword>
<evidence type="ECO:0000256" key="5">
    <source>
        <dbReference type="ARBA" id="ARBA00022917"/>
    </source>
</evidence>
<dbReference type="AlphaFoldDB" id="A0AB34IWB1"/>
<comment type="caution">
    <text evidence="10">The sequence shown here is derived from an EMBL/GenBank/DDBJ whole genome shotgun (WGS) entry which is preliminary data.</text>
</comment>
<evidence type="ECO:0000256" key="3">
    <source>
        <dbReference type="ARBA" id="ARBA00022540"/>
    </source>
</evidence>
<evidence type="ECO:0000256" key="6">
    <source>
        <dbReference type="HAMAP-Rule" id="MF_03001"/>
    </source>
</evidence>
<feature type="region of interest" description="Disordered" evidence="8">
    <location>
        <begin position="1"/>
        <end position="20"/>
    </location>
</feature>
<evidence type="ECO:0000313" key="10">
    <source>
        <dbReference type="EMBL" id="KAL1507263.1"/>
    </source>
</evidence>
<keyword evidence="11" id="KW-1185">Reference proteome</keyword>
<dbReference type="EMBL" id="JBGBPQ010000018">
    <property type="protein sequence ID" value="KAL1507263.1"/>
    <property type="molecule type" value="Genomic_DNA"/>
</dbReference>
<comment type="subunit">
    <text evidence="6 7">Component of the eukaryotic translation initiation factor 3 (eIF-3) complex.</text>
</comment>
<keyword evidence="2 6" id="KW-0963">Cytoplasm</keyword>
<dbReference type="GO" id="GO:0005852">
    <property type="term" value="C:eukaryotic translation initiation factor 3 complex"/>
    <property type="evidence" value="ECO:0007669"/>
    <property type="project" value="UniProtKB-UniRule"/>
</dbReference>
<comment type="function">
    <text evidence="7">Component of the eukaryotic translation initiation factor 3 (eIF-3) complex, which is involved in protein synthesis and, together with other initiation factors, stimulates binding of mRNA and methionyl-tRNAi to the 40S ribosome.</text>
</comment>
<organism evidence="10 11">
    <name type="scientific">Prymnesium parvum</name>
    <name type="common">Toxic golden alga</name>
    <dbReference type="NCBI Taxonomy" id="97485"/>
    <lineage>
        <taxon>Eukaryota</taxon>
        <taxon>Haptista</taxon>
        <taxon>Haptophyta</taxon>
        <taxon>Prymnesiophyceae</taxon>
        <taxon>Prymnesiales</taxon>
        <taxon>Prymnesiaceae</taxon>
        <taxon>Prymnesium</taxon>
    </lineage>
</organism>
<dbReference type="SUPFAM" id="SSF82171">
    <property type="entry name" value="DPP6 N-terminal domain-like"/>
    <property type="match status" value="1"/>
</dbReference>
<dbReference type="SMART" id="SM00360">
    <property type="entry name" value="RRM"/>
    <property type="match status" value="1"/>
</dbReference>
<dbReference type="Proteomes" id="UP001515480">
    <property type="component" value="Unassembled WGS sequence"/>
</dbReference>
<sequence length="677" mass="78047">MERQPSAMSGPTADEDLFDEEEPQIDTSFKDSIFVDGLPIVPTEKKEKLVNVVRKFFSQVGQIRHLEMPMDKDDKNSLGYALIEFQSEAEALAATQKANGYKLDKSHTFIVNSLEDYYKYAAVPDEETEFVPPEYVPGENLSSWLMDEGARDQFVVRYNDETEIWWNDPAKPNNAPCYSKTNWSDAYVSWSPHGKYLATFHRLGIVLWGGPSWKKLLKLNHGGVKLIDFSPCEKFIVTWSPETDQAQALIVWETATGQKLRAFQGAKPEEQLEWPVFKWSHDDRLFARLGDDCIYVYGDDCKLIKDKSDKRSSVKVDGVRQFVWSPTDNVVSLWVPEHTNNPAKVVLMELPSRTEVRQKNLFSVADLRMTWHDQGHFLCVKVDKHSKSKKTLNSVFELFRFRDKEVPIEVSEFSKDSSIIAFAWEPKGIRFAVIHSEAGSARTDVSLYTMGSKYNGKVSLLKTFEKKNSNTLFWSPAGHILLLANLKGTAGQLEWIDTNALQTIGEAEHFMCSNIEWDPTGRYVATWVAHWRHQMENGYNLWSSHGRPLGHIKHEKFYQLIWRPRPPSLLSEAQEKEIRKDLRSYSKKYEEEDRKLKLSMQGDRLKLRKQQHADFEKFIQQMNAIYNAEKQARMELRDGAESDNSSAYTLVEDIDEQELSYVEENLGMDESIEIGDD</sequence>
<dbReference type="PIRSF" id="PIRSF036424">
    <property type="entry name" value="eIF3b"/>
    <property type="match status" value="1"/>
</dbReference>
<dbReference type="GO" id="GO:0031369">
    <property type="term" value="F:translation initiation factor binding"/>
    <property type="evidence" value="ECO:0007669"/>
    <property type="project" value="InterPro"/>
</dbReference>
<keyword evidence="4 6" id="KW-0694">RNA-binding</keyword>
<evidence type="ECO:0000259" key="9">
    <source>
        <dbReference type="PROSITE" id="PS50102"/>
    </source>
</evidence>
<comment type="function">
    <text evidence="6">RNA-binding component of the eukaryotic translation initiation factor 3 (eIF-3) complex, which is involved in protein synthesis of a specialized repertoire of mRNAs and, together with other initiation factors, stimulates binding of mRNA and methionyl-tRNAi to the 40S ribosome. The eIF-3 complex specifically targets and initiates translation of a subset of mRNAs involved in cell proliferation.</text>
</comment>
<dbReference type="Pfam" id="PF00076">
    <property type="entry name" value="RRM_1"/>
    <property type="match status" value="1"/>
</dbReference>
<accession>A0AB34IWB1</accession>
<dbReference type="HAMAP" id="MF_03001">
    <property type="entry name" value="eIF3b"/>
    <property type="match status" value="1"/>
</dbReference>
<dbReference type="InterPro" id="IPR000504">
    <property type="entry name" value="RRM_dom"/>
</dbReference>
<gene>
    <name evidence="10" type="ORF">AB1Y20_008112</name>
</gene>
<protein>
    <recommendedName>
        <fullName evidence="6 7">Eukaryotic translation initiation factor 3 subunit B</fullName>
        <shortName evidence="6 7">eIF3b</shortName>
    </recommendedName>
    <alternativeName>
        <fullName evidence="6">Eukaryotic translation initiation factor 3 subunit 9</fullName>
    </alternativeName>
</protein>
<dbReference type="InterPro" id="IPR034363">
    <property type="entry name" value="eIF3B_RRM"/>
</dbReference>
<evidence type="ECO:0000256" key="7">
    <source>
        <dbReference type="PIRNR" id="PIRNR036424"/>
    </source>
</evidence>